<sequence length="159" mass="17291">MQTSPTLSFVLLPPSNSAPLHYSDNCVEYTDSRLLPPVHPLLDLLSREILHMVVVAATNHNGFSGPLYIGFSALFALYTPQDIPVSPSLSYKTPLLLSLQLFSPPSPFPPLPFSSPLSPPSSKALEYTLSPPPNLLYYSLPSALDSANSYNCCPYTLLP</sequence>
<keyword evidence="2" id="KW-1185">Reference proteome</keyword>
<protein>
    <submittedName>
        <fullName evidence="1">Uncharacterized protein</fullName>
    </submittedName>
</protein>
<evidence type="ECO:0000313" key="1">
    <source>
        <dbReference type="EMBL" id="OMH84017.1"/>
    </source>
</evidence>
<dbReference type="AlphaFoldDB" id="A0A1R1PST1"/>
<accession>A0A1R1PST1</accession>
<gene>
    <name evidence="1" type="ORF">AX774_g2479</name>
</gene>
<evidence type="ECO:0000313" key="2">
    <source>
        <dbReference type="Proteomes" id="UP000188320"/>
    </source>
</evidence>
<proteinExistence type="predicted"/>
<dbReference type="EMBL" id="LSSK01000268">
    <property type="protein sequence ID" value="OMH84017.1"/>
    <property type="molecule type" value="Genomic_DNA"/>
</dbReference>
<dbReference type="Proteomes" id="UP000188320">
    <property type="component" value="Unassembled WGS sequence"/>
</dbReference>
<comment type="caution">
    <text evidence="1">The sequence shown here is derived from an EMBL/GenBank/DDBJ whole genome shotgun (WGS) entry which is preliminary data.</text>
</comment>
<name>A0A1R1PST1_ZANCU</name>
<organism evidence="1 2">
    <name type="scientific">Zancudomyces culisetae</name>
    <name type="common">Gut fungus</name>
    <name type="synonym">Smittium culisetae</name>
    <dbReference type="NCBI Taxonomy" id="1213189"/>
    <lineage>
        <taxon>Eukaryota</taxon>
        <taxon>Fungi</taxon>
        <taxon>Fungi incertae sedis</taxon>
        <taxon>Zoopagomycota</taxon>
        <taxon>Kickxellomycotina</taxon>
        <taxon>Harpellomycetes</taxon>
        <taxon>Harpellales</taxon>
        <taxon>Legeriomycetaceae</taxon>
        <taxon>Zancudomyces</taxon>
    </lineage>
</organism>
<reference evidence="2" key="1">
    <citation type="submission" date="2017-01" db="EMBL/GenBank/DDBJ databases">
        <authorList>
            <person name="Wang Y."/>
            <person name="White M."/>
            <person name="Kvist S."/>
            <person name="Moncalvo J.-M."/>
        </authorList>
    </citation>
    <scope>NUCLEOTIDE SEQUENCE [LARGE SCALE GENOMIC DNA]</scope>
    <source>
        <strain evidence="2">COL-18-3</strain>
    </source>
</reference>